<reference evidence="2 3" key="1">
    <citation type="journal article" date="2020" name="Microb. Ecol.">
        <title>Ecogenomics of the Marine Benthic Filamentous Cyanobacterium Adonisia.</title>
        <authorList>
            <person name="Walter J.M."/>
            <person name="Coutinho F.H."/>
            <person name="Leomil L."/>
            <person name="Hargreaves P.I."/>
            <person name="Campeao M.E."/>
            <person name="Vieira V.V."/>
            <person name="Silva B.S."/>
            <person name="Fistarol G.O."/>
            <person name="Salomon P.S."/>
            <person name="Sawabe T."/>
            <person name="Mino S."/>
            <person name="Hosokawa M."/>
            <person name="Miyashita H."/>
            <person name="Maruyama F."/>
            <person name="van Verk M.C."/>
            <person name="Dutilh B.E."/>
            <person name="Thompson C.C."/>
            <person name="Thompson F.L."/>
        </authorList>
    </citation>
    <scope>NUCLEOTIDE SEQUENCE [LARGE SCALE GENOMIC DNA]</scope>
    <source>
        <strain evidence="2 3">CCMR0081</strain>
    </source>
</reference>
<keyword evidence="3" id="KW-1185">Reference proteome</keyword>
<accession>A0A6M0RNA5</accession>
<evidence type="ECO:0000256" key="1">
    <source>
        <dbReference type="SAM" id="MobiDB-lite"/>
    </source>
</evidence>
<name>A0A6M0RNA5_9CYAN</name>
<evidence type="ECO:0000313" key="2">
    <source>
        <dbReference type="EMBL" id="NEZ57131.1"/>
    </source>
</evidence>
<dbReference type="EMBL" id="QXHD01000004">
    <property type="protein sequence ID" value="NEZ57131.1"/>
    <property type="molecule type" value="Genomic_DNA"/>
</dbReference>
<gene>
    <name evidence="2" type="ORF">DXZ20_15890</name>
</gene>
<evidence type="ECO:0000313" key="3">
    <source>
        <dbReference type="Proteomes" id="UP000481033"/>
    </source>
</evidence>
<protein>
    <submittedName>
        <fullName evidence="2">Uncharacterized protein</fullName>
    </submittedName>
</protein>
<proteinExistence type="predicted"/>
<feature type="region of interest" description="Disordered" evidence="1">
    <location>
        <begin position="63"/>
        <end position="83"/>
    </location>
</feature>
<sequence length="83" mass="9280">MFASIMAIRHLTKAEVNQLLLTLTLAGYIPERDFKIDENGQILAKQEIMPIIRRIPAWSESDNRLLNEPSTPAASSLSPQCSN</sequence>
<feature type="compositionally biased region" description="Polar residues" evidence="1">
    <location>
        <begin position="68"/>
        <end position="83"/>
    </location>
</feature>
<dbReference type="AlphaFoldDB" id="A0A6M0RNA5"/>
<organism evidence="2 3">
    <name type="scientific">Adonisia turfae CCMR0081</name>
    <dbReference type="NCBI Taxonomy" id="2292702"/>
    <lineage>
        <taxon>Bacteria</taxon>
        <taxon>Bacillati</taxon>
        <taxon>Cyanobacteriota</taxon>
        <taxon>Adonisia</taxon>
        <taxon>Adonisia turfae</taxon>
    </lineage>
</organism>
<comment type="caution">
    <text evidence="2">The sequence shown here is derived from an EMBL/GenBank/DDBJ whole genome shotgun (WGS) entry which is preliminary data.</text>
</comment>
<dbReference type="Proteomes" id="UP000481033">
    <property type="component" value="Unassembled WGS sequence"/>
</dbReference>